<evidence type="ECO:0000256" key="6">
    <source>
        <dbReference type="ARBA" id="ARBA00023136"/>
    </source>
</evidence>
<evidence type="ECO:0000259" key="8">
    <source>
        <dbReference type="PROSITE" id="PS50850"/>
    </source>
</evidence>
<proteinExistence type="predicted"/>
<keyword evidence="2" id="KW-0813">Transport</keyword>
<keyword evidence="6 7" id="KW-0472">Membrane</keyword>
<name>A0A1N5WSE1_9ARCH</name>
<dbReference type="InterPro" id="IPR050171">
    <property type="entry name" value="MFS_Transporters"/>
</dbReference>
<dbReference type="InterPro" id="IPR020846">
    <property type="entry name" value="MFS_dom"/>
</dbReference>
<dbReference type="Proteomes" id="UP000195607">
    <property type="component" value="Chromosome I"/>
</dbReference>
<dbReference type="AlphaFoldDB" id="A0A1N5WSE1"/>
<dbReference type="InterPro" id="IPR011701">
    <property type="entry name" value="MFS"/>
</dbReference>
<keyword evidence="5 7" id="KW-1133">Transmembrane helix</keyword>
<evidence type="ECO:0000256" key="3">
    <source>
        <dbReference type="ARBA" id="ARBA00022475"/>
    </source>
</evidence>
<comment type="subcellular location">
    <subcellularLocation>
        <location evidence="1">Cell membrane</location>
        <topology evidence="1">Multi-pass membrane protein</topology>
    </subcellularLocation>
</comment>
<evidence type="ECO:0000313" key="10">
    <source>
        <dbReference type="Proteomes" id="UP000195607"/>
    </source>
</evidence>
<evidence type="ECO:0000256" key="7">
    <source>
        <dbReference type="SAM" id="Phobius"/>
    </source>
</evidence>
<feature type="transmembrane region" description="Helical" evidence="7">
    <location>
        <begin position="21"/>
        <end position="42"/>
    </location>
</feature>
<gene>
    <name evidence="9" type="ORF">CSP5_1973</name>
</gene>
<dbReference type="InterPro" id="IPR036259">
    <property type="entry name" value="MFS_trans_sf"/>
</dbReference>
<evidence type="ECO:0000256" key="5">
    <source>
        <dbReference type="ARBA" id="ARBA00022989"/>
    </source>
</evidence>
<dbReference type="PANTHER" id="PTHR23517:SF3">
    <property type="entry name" value="INTEGRAL MEMBRANE TRANSPORT PROTEIN"/>
    <property type="match status" value="1"/>
</dbReference>
<feature type="domain" description="Major facilitator superfamily (MFS) profile" evidence="8">
    <location>
        <begin position="20"/>
        <end position="411"/>
    </location>
</feature>
<dbReference type="GO" id="GO:0022857">
    <property type="term" value="F:transmembrane transporter activity"/>
    <property type="evidence" value="ECO:0007669"/>
    <property type="project" value="InterPro"/>
</dbReference>
<keyword evidence="4 7" id="KW-0812">Transmembrane</keyword>
<dbReference type="PANTHER" id="PTHR23517">
    <property type="entry name" value="RESISTANCE PROTEIN MDTM, PUTATIVE-RELATED-RELATED"/>
    <property type="match status" value="1"/>
</dbReference>
<dbReference type="Pfam" id="PF07690">
    <property type="entry name" value="MFS_1"/>
    <property type="match status" value="1"/>
</dbReference>
<reference evidence="9 10" key="1">
    <citation type="submission" date="2016-04" db="EMBL/GenBank/DDBJ databases">
        <authorList>
            <person name="Evans L.H."/>
            <person name="Alamgir A."/>
            <person name="Owens N."/>
            <person name="Weber N.D."/>
            <person name="Virtaneva K."/>
            <person name="Barbian K."/>
            <person name="Babar A."/>
            <person name="Rosenke K."/>
        </authorList>
    </citation>
    <scope>NUCLEOTIDE SEQUENCE [LARGE SCALE GENOMIC DNA]</scope>
    <source>
        <strain evidence="10">S5(T) (JCM 30642 \VKM B-2941)</strain>
    </source>
</reference>
<keyword evidence="3" id="KW-1003">Cell membrane</keyword>
<evidence type="ECO:0000256" key="4">
    <source>
        <dbReference type="ARBA" id="ARBA00022692"/>
    </source>
</evidence>
<evidence type="ECO:0000256" key="1">
    <source>
        <dbReference type="ARBA" id="ARBA00004651"/>
    </source>
</evidence>
<dbReference type="PROSITE" id="PS50850">
    <property type="entry name" value="MFS"/>
    <property type="match status" value="1"/>
</dbReference>
<feature type="transmembrane region" description="Helical" evidence="7">
    <location>
        <begin position="54"/>
        <end position="76"/>
    </location>
</feature>
<feature type="transmembrane region" description="Helical" evidence="7">
    <location>
        <begin position="298"/>
        <end position="317"/>
    </location>
</feature>
<evidence type="ECO:0000313" key="9">
    <source>
        <dbReference type="EMBL" id="SIM88221.1"/>
    </source>
</evidence>
<feature type="transmembrane region" description="Helical" evidence="7">
    <location>
        <begin position="176"/>
        <end position="197"/>
    </location>
</feature>
<evidence type="ECO:0000256" key="2">
    <source>
        <dbReference type="ARBA" id="ARBA00022448"/>
    </source>
</evidence>
<feature type="transmembrane region" description="Helical" evidence="7">
    <location>
        <begin position="366"/>
        <end position="383"/>
    </location>
</feature>
<dbReference type="Gene3D" id="1.20.1250.20">
    <property type="entry name" value="MFS general substrate transporter like domains"/>
    <property type="match status" value="2"/>
</dbReference>
<organism evidence="9 10">
    <name type="scientific">Cuniculiplasma divulgatum</name>
    <dbReference type="NCBI Taxonomy" id="1673428"/>
    <lineage>
        <taxon>Archaea</taxon>
        <taxon>Methanobacteriati</taxon>
        <taxon>Thermoplasmatota</taxon>
        <taxon>Thermoplasmata</taxon>
        <taxon>Thermoplasmatales</taxon>
        <taxon>Cuniculiplasmataceae</taxon>
        <taxon>Cuniculiplasma</taxon>
    </lineage>
</organism>
<feature type="transmembrane region" description="Helical" evidence="7">
    <location>
        <begin position="152"/>
        <end position="170"/>
    </location>
</feature>
<accession>A0A1N5WSE1</accession>
<dbReference type="GO" id="GO:0005886">
    <property type="term" value="C:plasma membrane"/>
    <property type="evidence" value="ECO:0007669"/>
    <property type="project" value="UniProtKB-SubCell"/>
</dbReference>
<feature type="transmembrane region" description="Helical" evidence="7">
    <location>
        <begin position="389"/>
        <end position="409"/>
    </location>
</feature>
<dbReference type="EMBL" id="LT671858">
    <property type="protein sequence ID" value="SIM88221.1"/>
    <property type="molecule type" value="Genomic_DNA"/>
</dbReference>
<dbReference type="SUPFAM" id="SSF103473">
    <property type="entry name" value="MFS general substrate transporter"/>
    <property type="match status" value="1"/>
</dbReference>
<feature type="transmembrane region" description="Helical" evidence="7">
    <location>
        <begin position="88"/>
        <end position="105"/>
    </location>
</feature>
<sequence>MVSRMKNGDTPQRLTHDTTQYVILLILTLFIGWFLGIERVLVPAMANDIYHISSYLYILSFLAAFGFTKSVLNLVSGKISDDIGRKKLLLIGWLVAIPVPFIFYFSTSWNMIVLANIGVGVNQAFAWTMTVTAGLDLSRSTSRGLTVGLNEAAGYIGQATAGIITGYMAASYGLRGASFLFGIVVVIVAIGTTALTIRETVGFTKSEELGINQAGSSVSFIKMFTDTSWSNRLLFSYSQAGLFEKFVDVVFWGLMPLYLLSLHFSLFTIAVLVGIYQITWGVVQIITGRLSDHIDRNVLIITGFWIDSTAMVGFVFFHGIVIIALLSFLAGLGMAFLYPVLIAAVNDKVKPSERGTRLGIYRLWRDSGYGFGAIFVGILASGLNVRDVFIGVASLMAISGGIVMVVCWINHHKSLVP</sequence>
<protein>
    <submittedName>
        <fullName evidence="9">DHA1 family major facilitator superfamily permease</fullName>
    </submittedName>
</protein>
<feature type="transmembrane region" description="Helical" evidence="7">
    <location>
        <begin position="323"/>
        <end position="345"/>
    </location>
</feature>